<dbReference type="PROSITE" id="PS50020">
    <property type="entry name" value="WW_DOMAIN_2"/>
    <property type="match status" value="3"/>
</dbReference>
<feature type="compositionally biased region" description="Low complexity" evidence="11">
    <location>
        <begin position="427"/>
        <end position="436"/>
    </location>
</feature>
<dbReference type="Proteomes" id="UP000075884">
    <property type="component" value="Unassembled WGS sequence"/>
</dbReference>
<name>A0A182N073_9DIPT</name>
<feature type="domain" description="WW" evidence="13">
    <location>
        <begin position="491"/>
        <end position="524"/>
    </location>
</feature>
<dbReference type="InterPro" id="IPR024928">
    <property type="entry name" value="E3_ub_ligase_SMURF1"/>
</dbReference>
<comment type="subcellular location">
    <subcellularLocation>
        <location evidence="2">Cytoplasm</location>
    </subcellularLocation>
</comment>
<dbReference type="FunFam" id="2.60.40.150:FF:000289">
    <property type="entry name" value="E3 ubiquitin-protein ligase"/>
    <property type="match status" value="1"/>
</dbReference>
<dbReference type="PIRSF" id="PIRSF001569">
    <property type="entry name" value="E3_ub_ligase_SMURF1"/>
    <property type="match status" value="1"/>
</dbReference>
<evidence type="ECO:0000259" key="13">
    <source>
        <dbReference type="PROSITE" id="PS50020"/>
    </source>
</evidence>
<feature type="domain" description="C2" evidence="12">
    <location>
        <begin position="6"/>
        <end position="130"/>
    </location>
</feature>
<dbReference type="SUPFAM" id="SSF51045">
    <property type="entry name" value="WW domain"/>
    <property type="match status" value="3"/>
</dbReference>
<dbReference type="PROSITE" id="PS50004">
    <property type="entry name" value="C2"/>
    <property type="match status" value="1"/>
</dbReference>
<feature type="active site" description="Glycyl thioester intermediate" evidence="9 10">
    <location>
        <position position="945"/>
    </location>
</feature>
<evidence type="ECO:0000256" key="9">
    <source>
        <dbReference type="PIRSR" id="PIRSR001569-1"/>
    </source>
</evidence>
<dbReference type="CDD" id="cd00201">
    <property type="entry name" value="WW"/>
    <property type="match status" value="3"/>
</dbReference>
<dbReference type="VEuPathDB" id="VectorBase:ADIR001028"/>
<dbReference type="InterPro" id="IPR036020">
    <property type="entry name" value="WW_dom_sf"/>
</dbReference>
<protein>
    <recommendedName>
        <fullName evidence="4">HECT-type E3 ubiquitin transferase</fullName>
        <ecNumber evidence="4">2.3.2.26</ecNumber>
    </recommendedName>
</protein>
<dbReference type="InterPro" id="IPR035983">
    <property type="entry name" value="Hect_E3_ubiquitin_ligase"/>
</dbReference>
<evidence type="ECO:0000256" key="4">
    <source>
        <dbReference type="ARBA" id="ARBA00012485"/>
    </source>
</evidence>
<dbReference type="FunFam" id="3.90.1750.10:FF:000001">
    <property type="entry name" value="E3 ubiquitin-protein ligase NEDD4-like"/>
    <property type="match status" value="1"/>
</dbReference>
<feature type="compositionally biased region" description="Gly residues" evidence="11">
    <location>
        <begin position="481"/>
        <end position="490"/>
    </location>
</feature>
<dbReference type="FunFam" id="2.20.70.10:FF:000037">
    <property type="entry name" value="E3 ubiquitin-protein ligase nedd-4"/>
    <property type="match status" value="1"/>
</dbReference>
<dbReference type="SUPFAM" id="SSF56204">
    <property type="entry name" value="Hect, E3 ligase catalytic domain"/>
    <property type="match status" value="1"/>
</dbReference>
<comment type="pathway">
    <text evidence="3">Protein modification; protein ubiquitination.</text>
</comment>
<comment type="catalytic activity">
    <reaction evidence="1">
        <text>S-ubiquitinyl-[E2 ubiquitin-conjugating enzyme]-L-cysteine + [acceptor protein]-L-lysine = [E2 ubiquitin-conjugating enzyme]-L-cysteine + N(6)-ubiquitinyl-[acceptor protein]-L-lysine.</text>
        <dbReference type="EC" id="2.3.2.26"/>
    </reaction>
</comment>
<evidence type="ECO:0000256" key="3">
    <source>
        <dbReference type="ARBA" id="ARBA00004906"/>
    </source>
</evidence>
<evidence type="ECO:0000256" key="7">
    <source>
        <dbReference type="ARBA" id="ARBA00022737"/>
    </source>
</evidence>
<keyword evidence="16" id="KW-1185">Reference proteome</keyword>
<dbReference type="InterPro" id="IPR050409">
    <property type="entry name" value="E3_ubiq-protein_ligase"/>
</dbReference>
<dbReference type="GO" id="GO:0048814">
    <property type="term" value="P:regulation of dendrite morphogenesis"/>
    <property type="evidence" value="ECO:0007669"/>
    <property type="project" value="TreeGrafter"/>
</dbReference>
<feature type="compositionally biased region" description="Low complexity" evidence="11">
    <location>
        <begin position="371"/>
        <end position="382"/>
    </location>
</feature>
<evidence type="ECO:0000256" key="5">
    <source>
        <dbReference type="ARBA" id="ARBA00022490"/>
    </source>
</evidence>
<dbReference type="SMART" id="SM00456">
    <property type="entry name" value="WW"/>
    <property type="match status" value="3"/>
</dbReference>
<dbReference type="Gene3D" id="2.60.40.150">
    <property type="entry name" value="C2 domain"/>
    <property type="match status" value="1"/>
</dbReference>
<dbReference type="PROSITE" id="PS01159">
    <property type="entry name" value="WW_DOMAIN_1"/>
    <property type="match status" value="3"/>
</dbReference>
<feature type="region of interest" description="Disordered" evidence="11">
    <location>
        <begin position="351"/>
        <end position="495"/>
    </location>
</feature>
<evidence type="ECO:0000313" key="15">
    <source>
        <dbReference type="EnsemblMetazoa" id="ADIR001028-PA"/>
    </source>
</evidence>
<dbReference type="Gene3D" id="3.30.2410.10">
    <property type="entry name" value="Hect, E3 ligase catalytic domain"/>
    <property type="match status" value="1"/>
</dbReference>
<reference evidence="15" key="2">
    <citation type="submission" date="2020-05" db="UniProtKB">
        <authorList>
            <consortium name="EnsemblMetazoa"/>
        </authorList>
    </citation>
    <scope>IDENTIFICATION</scope>
    <source>
        <strain evidence="15">WRAIR2</strain>
    </source>
</reference>
<proteinExistence type="predicted"/>
<feature type="region of interest" description="Disordered" evidence="11">
    <location>
        <begin position="519"/>
        <end position="557"/>
    </location>
</feature>
<dbReference type="FunFam" id="3.30.2160.10:FF:000001">
    <property type="entry name" value="E3 ubiquitin-protein ligase NEDD4-like"/>
    <property type="match status" value="1"/>
</dbReference>
<dbReference type="InterPro" id="IPR035892">
    <property type="entry name" value="C2_domain_sf"/>
</dbReference>
<keyword evidence="5" id="KW-0963">Cytoplasm</keyword>
<evidence type="ECO:0000256" key="6">
    <source>
        <dbReference type="ARBA" id="ARBA00022679"/>
    </source>
</evidence>
<dbReference type="SUPFAM" id="SSF49562">
    <property type="entry name" value="C2 domain (Calcium/lipid-binding domain, CaLB)"/>
    <property type="match status" value="1"/>
</dbReference>
<dbReference type="Pfam" id="PF00168">
    <property type="entry name" value="C2"/>
    <property type="match status" value="1"/>
</dbReference>
<evidence type="ECO:0000256" key="2">
    <source>
        <dbReference type="ARBA" id="ARBA00004496"/>
    </source>
</evidence>
<dbReference type="Gene3D" id="3.90.1750.10">
    <property type="entry name" value="Hect, E3 ligase catalytic domains"/>
    <property type="match status" value="1"/>
</dbReference>
<organism evidence="15 16">
    <name type="scientific">Anopheles dirus</name>
    <dbReference type="NCBI Taxonomy" id="7168"/>
    <lineage>
        <taxon>Eukaryota</taxon>
        <taxon>Metazoa</taxon>
        <taxon>Ecdysozoa</taxon>
        <taxon>Arthropoda</taxon>
        <taxon>Hexapoda</taxon>
        <taxon>Insecta</taxon>
        <taxon>Pterygota</taxon>
        <taxon>Neoptera</taxon>
        <taxon>Endopterygota</taxon>
        <taxon>Diptera</taxon>
        <taxon>Nematocera</taxon>
        <taxon>Culicoidea</taxon>
        <taxon>Culicidae</taxon>
        <taxon>Anophelinae</taxon>
        <taxon>Anopheles</taxon>
    </lineage>
</organism>
<dbReference type="SMART" id="SM00119">
    <property type="entry name" value="HECTc"/>
    <property type="match status" value="1"/>
</dbReference>
<dbReference type="GO" id="GO:0048260">
    <property type="term" value="P:positive regulation of receptor-mediated endocytosis"/>
    <property type="evidence" value="ECO:0007669"/>
    <property type="project" value="UniProtKB-ARBA"/>
</dbReference>
<evidence type="ECO:0000259" key="14">
    <source>
        <dbReference type="PROSITE" id="PS50237"/>
    </source>
</evidence>
<feature type="domain" description="WW" evidence="13">
    <location>
        <begin position="191"/>
        <end position="224"/>
    </location>
</feature>
<dbReference type="Gene3D" id="3.30.2160.10">
    <property type="entry name" value="Hect, E3 ligase catalytic domain"/>
    <property type="match status" value="1"/>
</dbReference>
<accession>A0A182N073</accession>
<dbReference type="FunFam" id="3.30.2410.10:FF:000001">
    <property type="entry name" value="E3 ubiquitin-protein ligase NEDD4-like"/>
    <property type="match status" value="1"/>
</dbReference>
<feature type="compositionally biased region" description="Low complexity" evidence="11">
    <location>
        <begin position="170"/>
        <end position="190"/>
    </location>
</feature>
<dbReference type="CDD" id="cd00078">
    <property type="entry name" value="HECTc"/>
    <property type="match status" value="1"/>
</dbReference>
<dbReference type="InterPro" id="IPR000008">
    <property type="entry name" value="C2_dom"/>
</dbReference>
<reference evidence="16" key="1">
    <citation type="submission" date="2013-03" db="EMBL/GenBank/DDBJ databases">
        <title>The Genome Sequence of Anopheles dirus WRAIR2.</title>
        <authorList>
            <consortium name="The Broad Institute Genomics Platform"/>
            <person name="Neafsey D.E."/>
            <person name="Walton C."/>
            <person name="Walker B."/>
            <person name="Young S.K."/>
            <person name="Zeng Q."/>
            <person name="Gargeya S."/>
            <person name="Fitzgerald M."/>
            <person name="Haas B."/>
            <person name="Abouelleil A."/>
            <person name="Allen A.W."/>
            <person name="Alvarado L."/>
            <person name="Arachchi H.M."/>
            <person name="Berlin A.M."/>
            <person name="Chapman S.B."/>
            <person name="Gainer-Dewar J."/>
            <person name="Goldberg J."/>
            <person name="Griggs A."/>
            <person name="Gujja S."/>
            <person name="Hansen M."/>
            <person name="Howarth C."/>
            <person name="Imamovic A."/>
            <person name="Ireland A."/>
            <person name="Larimer J."/>
            <person name="McCowan C."/>
            <person name="Murphy C."/>
            <person name="Pearson M."/>
            <person name="Poon T.W."/>
            <person name="Priest M."/>
            <person name="Roberts A."/>
            <person name="Saif S."/>
            <person name="Shea T."/>
            <person name="Sisk P."/>
            <person name="Sykes S."/>
            <person name="Wortman J."/>
            <person name="Nusbaum C."/>
            <person name="Birren B."/>
        </authorList>
    </citation>
    <scope>NUCLEOTIDE SEQUENCE [LARGE SCALE GENOMIC DNA]</scope>
    <source>
        <strain evidence="16">WRAIR2</strain>
    </source>
</reference>
<feature type="region of interest" description="Disordered" evidence="11">
    <location>
        <begin position="170"/>
        <end position="194"/>
    </location>
</feature>
<evidence type="ECO:0000256" key="8">
    <source>
        <dbReference type="ARBA" id="ARBA00022786"/>
    </source>
</evidence>
<dbReference type="GO" id="GO:0045879">
    <property type="term" value="P:negative regulation of smoothened signaling pathway"/>
    <property type="evidence" value="ECO:0007669"/>
    <property type="project" value="UniProtKB-ARBA"/>
</dbReference>
<evidence type="ECO:0000256" key="10">
    <source>
        <dbReference type="PROSITE-ProRule" id="PRU00104"/>
    </source>
</evidence>
<evidence type="ECO:0000256" key="11">
    <source>
        <dbReference type="SAM" id="MobiDB-lite"/>
    </source>
</evidence>
<evidence type="ECO:0000313" key="16">
    <source>
        <dbReference type="Proteomes" id="UP000075884"/>
    </source>
</evidence>
<feature type="compositionally biased region" description="Low complexity" evidence="11">
    <location>
        <begin position="398"/>
        <end position="419"/>
    </location>
</feature>
<keyword evidence="6" id="KW-0808">Transferase</keyword>
<dbReference type="STRING" id="7168.A0A182N073"/>
<dbReference type="GO" id="GO:0019871">
    <property type="term" value="F:sodium channel inhibitor activity"/>
    <property type="evidence" value="ECO:0007669"/>
    <property type="project" value="TreeGrafter"/>
</dbReference>
<feature type="compositionally biased region" description="Low complexity" evidence="11">
    <location>
        <begin position="466"/>
        <end position="480"/>
    </location>
</feature>
<dbReference type="CDD" id="cd04033">
    <property type="entry name" value="C2_NEDD4_NEDD4L"/>
    <property type="match status" value="1"/>
</dbReference>
<dbReference type="PANTHER" id="PTHR11254">
    <property type="entry name" value="HECT DOMAIN UBIQUITIN-PROTEIN LIGASE"/>
    <property type="match status" value="1"/>
</dbReference>
<feature type="domain" description="HECT" evidence="14">
    <location>
        <begin position="643"/>
        <end position="977"/>
    </location>
</feature>
<dbReference type="EC" id="2.3.2.26" evidence="4"/>
<dbReference type="EnsemblMetazoa" id="ADIR001028-RA">
    <property type="protein sequence ID" value="ADIR001028-PA"/>
    <property type="gene ID" value="ADIR001028"/>
</dbReference>
<feature type="domain" description="WW" evidence="13">
    <location>
        <begin position="551"/>
        <end position="584"/>
    </location>
</feature>
<keyword evidence="7" id="KW-0677">Repeat</keyword>
<dbReference type="SMART" id="SM00239">
    <property type="entry name" value="C2"/>
    <property type="match status" value="1"/>
</dbReference>
<dbReference type="InterPro" id="IPR000569">
    <property type="entry name" value="HECT_dom"/>
</dbReference>
<dbReference type="InterPro" id="IPR001202">
    <property type="entry name" value="WW_dom"/>
</dbReference>
<evidence type="ECO:0000259" key="12">
    <source>
        <dbReference type="PROSITE" id="PS50004"/>
    </source>
</evidence>
<dbReference type="PANTHER" id="PTHR11254:SF440">
    <property type="entry name" value="E3 UBIQUITIN-PROTEIN LIGASE NEDD-4"/>
    <property type="match status" value="1"/>
</dbReference>
<dbReference type="Gene3D" id="2.20.70.10">
    <property type="match status" value="2"/>
</dbReference>
<dbReference type="FunFam" id="2.20.70.10:FF:000017">
    <property type="entry name" value="E3 ubiquitin-protein ligase"/>
    <property type="match status" value="1"/>
</dbReference>
<dbReference type="AlphaFoldDB" id="A0A182N073"/>
<dbReference type="Pfam" id="PF00632">
    <property type="entry name" value="HECT"/>
    <property type="match status" value="1"/>
</dbReference>
<dbReference type="GO" id="GO:0016567">
    <property type="term" value="P:protein ubiquitination"/>
    <property type="evidence" value="ECO:0007669"/>
    <property type="project" value="UniProtKB-UniPathway"/>
</dbReference>
<dbReference type="GO" id="GO:0005737">
    <property type="term" value="C:cytoplasm"/>
    <property type="evidence" value="ECO:0007669"/>
    <property type="project" value="UniProtKB-SubCell"/>
</dbReference>
<dbReference type="GO" id="GO:0061630">
    <property type="term" value="F:ubiquitin protein ligase activity"/>
    <property type="evidence" value="ECO:0007669"/>
    <property type="project" value="UniProtKB-EC"/>
</dbReference>
<sequence length="978" mass="109495">MAQIDENGCAGAGPDGQHSLDGTYALRIKVVAGLQLAKKDIFGASDPYVRIDVNLINGDATVQSMFTKTKKKTLHPKWNEEFILRVQPTEHKLVLQVFDENRLTRDDFLGMVELSLEDLPKERPGVDIPIRSYPLRPRSARSNVRGELQLYHAFIVDQDTNETDWEMIESSTVPTVTSTPRTSTSNSTTTHELPQGWEERQDANGRTYYVNHVARSTQWERPTAVPMETIAESDMDVAFQRRVHISVDDSATDMDNISIDNDSFDNMEEEEEDEQQVRGLTVTSAGVAVIEEQAGVATVPTTDTDVNDEVGLDALVVSVATSTANTSPERSPEPSITEFLLCGDALEDADHGGVQLRSTPHLSDSGRRSSSRSSIGSDSSLRAQQQRIDAAEEDLVDGSGSAVVRSGSSHSSSSGASSGINGDRRPSTSTGLNNNNGGSGFGGTAQSHHGSNSINNNDTSDDRSSTRSSTSNENDSSGSSPSGGGGGGGAMMLPAGWSMQLAPNGRVFFIDHNERKTSWVDPRTGRASPMPSSQGGSAALNDVRRPEDGLAPLPEGWEERVHSDGRIFFIDHNTRTTQWEDPRLSIPTIAGQAVPYSRDYKRKYEYLKTQLRKPQNVPNKIEIKVRRASIMEDSYRIINSVTRLDLLKTKLWIEFEGEAGLDYGGLAREWFYLLSKEMFNPYYGLFEYSAMDNYTLQINPYSELCNEDHLLYFRFIGRIAGMAVYHGKLLDAFFIRPFYKMMLQKPIDLKDMEAVDTEYYNSLVWIKENDPSELMLTFCVDEETFGQTTQHELLPNGADIDVTNENKDDYIRLVIQWRFVSRVQVQMQAFLDGFGSLVPLNLLKIFDEHELELLMCGIQNIDLRDWKRNTLYKGDYYPNHVVIQWFWRAVLSFSNEMRARLLQFVTGTSRVPMNGFKELYGSNGPQMFTIEKWGTSDNYPRAHTCFNRLDLPPYESYQQLKDRLIQAVEGSQGFAGVD</sequence>
<keyword evidence="8 10" id="KW-0833">Ubl conjugation pathway</keyword>
<dbReference type="Pfam" id="PF00397">
    <property type="entry name" value="WW"/>
    <property type="match status" value="3"/>
</dbReference>
<dbReference type="UniPathway" id="UPA00143"/>
<evidence type="ECO:0000256" key="1">
    <source>
        <dbReference type="ARBA" id="ARBA00000885"/>
    </source>
</evidence>
<dbReference type="GO" id="GO:0006511">
    <property type="term" value="P:ubiquitin-dependent protein catabolic process"/>
    <property type="evidence" value="ECO:0007669"/>
    <property type="project" value="InterPro"/>
</dbReference>
<dbReference type="PROSITE" id="PS50237">
    <property type="entry name" value="HECT"/>
    <property type="match status" value="1"/>
</dbReference>